<sequence>MTIYTGSKGMVESFTRCWTKDLPRKYAAPPELRKLLAAGLDKIPVASRMAQPEETAWAVAMLCEEEAGWLNVLRFTFYSSPKMTPNAAILELSKPDPEFERVLVCRLPSVSGRGPQPKKTKNPVIP</sequence>
<dbReference type="Proteomes" id="UP000053617">
    <property type="component" value="Unassembled WGS sequence"/>
</dbReference>
<dbReference type="STRING" id="1442369.A0A0D2FPC6"/>
<dbReference type="EMBL" id="KN847479">
    <property type="protein sequence ID" value="KIX03992.1"/>
    <property type="molecule type" value="Genomic_DNA"/>
</dbReference>
<dbReference type="SUPFAM" id="SSF51735">
    <property type="entry name" value="NAD(P)-binding Rossmann-fold domains"/>
    <property type="match status" value="1"/>
</dbReference>
<proteinExistence type="predicted"/>
<reference evidence="1 2" key="1">
    <citation type="submission" date="2015-01" db="EMBL/GenBank/DDBJ databases">
        <title>The Genome Sequence of Rhinocladiella mackenzie CBS 650.93.</title>
        <authorList>
            <consortium name="The Broad Institute Genomics Platform"/>
            <person name="Cuomo C."/>
            <person name="de Hoog S."/>
            <person name="Gorbushina A."/>
            <person name="Stielow B."/>
            <person name="Teixiera M."/>
            <person name="Abouelleil A."/>
            <person name="Chapman S.B."/>
            <person name="Priest M."/>
            <person name="Young S.K."/>
            <person name="Wortman J."/>
            <person name="Nusbaum C."/>
            <person name="Birren B."/>
        </authorList>
    </citation>
    <scope>NUCLEOTIDE SEQUENCE [LARGE SCALE GENOMIC DNA]</scope>
    <source>
        <strain evidence="1 2">CBS 650.93</strain>
    </source>
</reference>
<name>A0A0D2FPC6_9EURO</name>
<dbReference type="VEuPathDB" id="FungiDB:Z518_07545"/>
<dbReference type="InterPro" id="IPR036291">
    <property type="entry name" value="NAD(P)-bd_dom_sf"/>
</dbReference>
<dbReference type="HOGENOM" id="CLU_1982804_0_0_1"/>
<dbReference type="OrthoDB" id="47007at2759"/>
<gene>
    <name evidence="1" type="ORF">Z518_07545</name>
</gene>
<evidence type="ECO:0000313" key="2">
    <source>
        <dbReference type="Proteomes" id="UP000053617"/>
    </source>
</evidence>
<evidence type="ECO:0000313" key="1">
    <source>
        <dbReference type="EMBL" id="KIX03992.1"/>
    </source>
</evidence>
<dbReference type="RefSeq" id="XP_013271128.1">
    <property type="nucleotide sequence ID" value="XM_013415674.1"/>
</dbReference>
<dbReference type="AlphaFoldDB" id="A0A0D2FPC6"/>
<dbReference type="Gene3D" id="3.40.50.720">
    <property type="entry name" value="NAD(P)-binding Rossmann-like Domain"/>
    <property type="match status" value="1"/>
</dbReference>
<protein>
    <submittedName>
        <fullName evidence="1">Uncharacterized protein</fullName>
    </submittedName>
</protein>
<organism evidence="1 2">
    <name type="scientific">Rhinocladiella mackenziei CBS 650.93</name>
    <dbReference type="NCBI Taxonomy" id="1442369"/>
    <lineage>
        <taxon>Eukaryota</taxon>
        <taxon>Fungi</taxon>
        <taxon>Dikarya</taxon>
        <taxon>Ascomycota</taxon>
        <taxon>Pezizomycotina</taxon>
        <taxon>Eurotiomycetes</taxon>
        <taxon>Chaetothyriomycetidae</taxon>
        <taxon>Chaetothyriales</taxon>
        <taxon>Herpotrichiellaceae</taxon>
        <taxon>Rhinocladiella</taxon>
    </lineage>
</organism>
<accession>A0A0D2FPC6</accession>
<dbReference type="GeneID" id="25295616"/>
<keyword evidence="2" id="KW-1185">Reference proteome</keyword>